<organism evidence="1 2">
    <name type="scientific">Ajellomyces capsulatus</name>
    <name type="common">Darling's disease fungus</name>
    <name type="synonym">Histoplasma capsulatum</name>
    <dbReference type="NCBI Taxonomy" id="5037"/>
    <lineage>
        <taxon>Eukaryota</taxon>
        <taxon>Fungi</taxon>
        <taxon>Dikarya</taxon>
        <taxon>Ascomycota</taxon>
        <taxon>Pezizomycotina</taxon>
        <taxon>Eurotiomycetes</taxon>
        <taxon>Eurotiomycetidae</taxon>
        <taxon>Onygenales</taxon>
        <taxon>Ajellomycetaceae</taxon>
        <taxon>Histoplasma</taxon>
    </lineage>
</organism>
<gene>
    <name evidence="1" type="ORF">I7I52_02402</name>
</gene>
<name>A0A8H8D6V4_AJECA</name>
<sequence>MVVWLEFNPTILTLDLGPACQLFSCFLTKQPYTNRALLRFNFCLSSALRPLTQWQNQLREKRCSVVSFIAPSLRTL</sequence>
<dbReference type="AlphaFoldDB" id="A0A8H8D6V4"/>
<dbReference type="VEuPathDB" id="FungiDB:I7I52_02402"/>
<dbReference type="EMBL" id="JAEVHI010000001">
    <property type="protein sequence ID" value="KAG5304160.1"/>
    <property type="molecule type" value="Genomic_DNA"/>
</dbReference>
<keyword evidence="1" id="KW-0808">Transferase</keyword>
<comment type="caution">
    <text evidence="1">The sequence shown here is derived from an EMBL/GenBank/DDBJ whole genome shotgun (WGS) entry which is preliminary data.</text>
</comment>
<evidence type="ECO:0000313" key="1">
    <source>
        <dbReference type="EMBL" id="KAG5304160.1"/>
    </source>
</evidence>
<proteinExistence type="predicted"/>
<protein>
    <submittedName>
        <fullName evidence="1">Acetyltransferase</fullName>
    </submittedName>
</protein>
<dbReference type="GO" id="GO:0016740">
    <property type="term" value="F:transferase activity"/>
    <property type="evidence" value="ECO:0007669"/>
    <property type="project" value="UniProtKB-KW"/>
</dbReference>
<dbReference type="Proteomes" id="UP000670092">
    <property type="component" value="Unassembled WGS sequence"/>
</dbReference>
<accession>A0A8H8D6V4</accession>
<reference evidence="1 2" key="1">
    <citation type="submission" date="2021-01" db="EMBL/GenBank/DDBJ databases">
        <title>Chromosome-level genome assembly of a human fungal pathogen reveals clustering of transcriptionally co-regulated genes.</title>
        <authorList>
            <person name="Voorhies M."/>
            <person name="Cohen S."/>
            <person name="Shea T.P."/>
            <person name="Petrus S."/>
            <person name="Munoz J.F."/>
            <person name="Poplawski S."/>
            <person name="Goldman W.E."/>
            <person name="Michael T."/>
            <person name="Cuomo C.A."/>
            <person name="Sil A."/>
            <person name="Beyhan S."/>
        </authorList>
    </citation>
    <scope>NUCLEOTIDE SEQUENCE [LARGE SCALE GENOMIC DNA]</scope>
    <source>
        <strain evidence="1 2">G184AR</strain>
    </source>
</reference>
<evidence type="ECO:0000313" key="2">
    <source>
        <dbReference type="Proteomes" id="UP000670092"/>
    </source>
</evidence>